<feature type="compositionally biased region" description="Basic and acidic residues" evidence="1">
    <location>
        <begin position="1321"/>
        <end position="1331"/>
    </location>
</feature>
<feature type="region of interest" description="Disordered" evidence="1">
    <location>
        <begin position="1482"/>
        <end position="1506"/>
    </location>
</feature>
<evidence type="ECO:0000313" key="3">
    <source>
        <dbReference type="EMBL" id="KAK0703830.1"/>
    </source>
</evidence>
<name>A0AA39ZUK7_9PEZI</name>
<keyword evidence="4" id="KW-1185">Reference proteome</keyword>
<evidence type="ECO:0000256" key="1">
    <source>
        <dbReference type="SAM" id="MobiDB-lite"/>
    </source>
</evidence>
<feature type="region of interest" description="Disordered" evidence="1">
    <location>
        <begin position="1200"/>
        <end position="1247"/>
    </location>
</feature>
<organism evidence="3 4">
    <name type="scientific">Lasiosphaeria miniovina</name>
    <dbReference type="NCBI Taxonomy" id="1954250"/>
    <lineage>
        <taxon>Eukaryota</taxon>
        <taxon>Fungi</taxon>
        <taxon>Dikarya</taxon>
        <taxon>Ascomycota</taxon>
        <taxon>Pezizomycotina</taxon>
        <taxon>Sordariomycetes</taxon>
        <taxon>Sordariomycetidae</taxon>
        <taxon>Sordariales</taxon>
        <taxon>Lasiosphaeriaceae</taxon>
        <taxon>Lasiosphaeria</taxon>
    </lineage>
</organism>
<feature type="compositionally biased region" description="Polar residues" evidence="1">
    <location>
        <begin position="1217"/>
        <end position="1227"/>
    </location>
</feature>
<accession>A0AA39ZUK7</accession>
<feature type="compositionally biased region" description="Basic and acidic residues" evidence="1">
    <location>
        <begin position="36"/>
        <end position="51"/>
    </location>
</feature>
<feature type="compositionally biased region" description="Basic and acidic residues" evidence="1">
    <location>
        <begin position="1037"/>
        <end position="1060"/>
    </location>
</feature>
<dbReference type="CDD" id="cd09917">
    <property type="entry name" value="F-box_SF"/>
    <property type="match status" value="1"/>
</dbReference>
<comment type="caution">
    <text evidence="3">The sequence shown here is derived from an EMBL/GenBank/DDBJ whole genome shotgun (WGS) entry which is preliminary data.</text>
</comment>
<feature type="compositionally biased region" description="Basic and acidic residues" evidence="1">
    <location>
        <begin position="20"/>
        <end position="29"/>
    </location>
</feature>
<dbReference type="EMBL" id="JAUIRO010000008">
    <property type="protein sequence ID" value="KAK0703830.1"/>
    <property type="molecule type" value="Genomic_DNA"/>
</dbReference>
<dbReference type="Pfam" id="PF25422">
    <property type="entry name" value="DUF7892"/>
    <property type="match status" value="1"/>
</dbReference>
<evidence type="ECO:0000259" key="2">
    <source>
        <dbReference type="Pfam" id="PF25422"/>
    </source>
</evidence>
<feature type="domain" description="DUF7892" evidence="2">
    <location>
        <begin position="844"/>
        <end position="998"/>
    </location>
</feature>
<feature type="compositionally biased region" description="Polar residues" evidence="1">
    <location>
        <begin position="1127"/>
        <end position="1142"/>
    </location>
</feature>
<feature type="compositionally biased region" description="Pro residues" evidence="1">
    <location>
        <begin position="407"/>
        <end position="421"/>
    </location>
</feature>
<dbReference type="GeneID" id="85318713"/>
<feature type="compositionally biased region" description="Basic and acidic residues" evidence="1">
    <location>
        <begin position="1482"/>
        <end position="1494"/>
    </location>
</feature>
<reference evidence="3" key="1">
    <citation type="submission" date="2023-06" db="EMBL/GenBank/DDBJ databases">
        <title>Genome-scale phylogeny and comparative genomics of the fungal order Sordariales.</title>
        <authorList>
            <consortium name="Lawrence Berkeley National Laboratory"/>
            <person name="Hensen N."/>
            <person name="Bonometti L."/>
            <person name="Westerberg I."/>
            <person name="Brannstrom I.O."/>
            <person name="Guillou S."/>
            <person name="Cros-Aarteil S."/>
            <person name="Calhoun S."/>
            <person name="Haridas S."/>
            <person name="Kuo A."/>
            <person name="Mondo S."/>
            <person name="Pangilinan J."/>
            <person name="Riley R."/>
            <person name="LaButti K."/>
            <person name="Andreopoulos B."/>
            <person name="Lipzen A."/>
            <person name="Chen C."/>
            <person name="Yanf M."/>
            <person name="Daum C."/>
            <person name="Ng V."/>
            <person name="Clum A."/>
            <person name="Steindorff A."/>
            <person name="Ohm R."/>
            <person name="Martin F."/>
            <person name="Silar P."/>
            <person name="Natvig D."/>
            <person name="Lalanne C."/>
            <person name="Gautier V."/>
            <person name="Ament-velasquez S.L."/>
            <person name="Kruys A."/>
            <person name="Hutchinson M.I."/>
            <person name="Powell A.J."/>
            <person name="Barry K."/>
            <person name="Miller A.N."/>
            <person name="Grigoriev I.V."/>
            <person name="Debuchy R."/>
            <person name="Gladieux P."/>
            <person name="Thoren M.H."/>
            <person name="Johannesson H."/>
        </authorList>
    </citation>
    <scope>NUCLEOTIDE SEQUENCE</scope>
    <source>
        <strain evidence="3">SMH2392-1A</strain>
    </source>
</reference>
<proteinExistence type="predicted"/>
<feature type="region of interest" description="Disordered" evidence="1">
    <location>
        <begin position="1102"/>
        <end position="1166"/>
    </location>
</feature>
<feature type="region of interest" description="Disordered" evidence="1">
    <location>
        <begin position="397"/>
        <end position="433"/>
    </location>
</feature>
<feature type="region of interest" description="Disordered" evidence="1">
    <location>
        <begin position="1020"/>
        <end position="1072"/>
    </location>
</feature>
<feature type="compositionally biased region" description="Polar residues" evidence="1">
    <location>
        <begin position="1104"/>
        <end position="1118"/>
    </location>
</feature>
<evidence type="ECO:0000313" key="4">
    <source>
        <dbReference type="Proteomes" id="UP001172101"/>
    </source>
</evidence>
<gene>
    <name evidence="3" type="ORF">B0T26DRAFT_515401</name>
</gene>
<dbReference type="RefSeq" id="XP_060290689.1">
    <property type="nucleotide sequence ID" value="XM_060435443.1"/>
</dbReference>
<protein>
    <recommendedName>
        <fullName evidence="2">DUF7892 domain-containing protein</fullName>
    </recommendedName>
</protein>
<feature type="region of interest" description="Disordered" evidence="1">
    <location>
        <begin position="1"/>
        <end position="51"/>
    </location>
</feature>
<feature type="region of interest" description="Disordered" evidence="1">
    <location>
        <begin position="1314"/>
        <end position="1349"/>
    </location>
</feature>
<dbReference type="Proteomes" id="UP001172101">
    <property type="component" value="Unassembled WGS sequence"/>
</dbReference>
<feature type="compositionally biased region" description="Polar residues" evidence="1">
    <location>
        <begin position="1200"/>
        <end position="1209"/>
    </location>
</feature>
<feature type="compositionally biased region" description="Basic residues" evidence="1">
    <location>
        <begin position="1143"/>
        <end position="1158"/>
    </location>
</feature>
<dbReference type="InterPro" id="IPR057214">
    <property type="entry name" value="DUF7892"/>
</dbReference>
<sequence length="1506" mass="168849">MEFHEESVGTQSGPPTMSLPEDRGRDDSVHLTPADDDGKPDADSRNASMRTDKNCTLKVTAIAGTPELGPLDVLAFPDDTNAGDRLVLDKKRKSTSQGVDSERAGPKKMKLAEDYTTHLGHFSTLTDNSLARDKSFLPAEIWHYIFTFCPAKLLGNLLRVNKLFNLYLVPFSSVHREVPVSVNRGSLGPLKPNAIWQASRRFFWPHMPAPLRKKTELDMWRLACSRRCETCGKLDSRDHAAPPDPWRPGPGAEGVVVVWPYGKRMCASCLVQRSIKELDVLLSPSIPSAIVSALPSVFLTSDLDVFFASTLEQGQRPADFEVTELFSAPDVKDLELEFQVVKDMGPGTVDEWLKGLSGRGKELRHEASKWEKWDGSGGVTRMCTQLYPGYMEETSVLPAPTHSTGAIPPPSSSLPGLPPPGSSQLLSQPRHERTVEEVAGLKASRKAEIERRAALLDPPLAADVLHHIPSFQAATHIITPLDDNAWDLLKPRLLAQRVDVEEQENEQSAHTKVSQDQAVHRHLEATLATTKEARDLIDKDWEMVQAPLRARISHLADEIIRDKWDKGKRVSKQNCSKFAVDVLVYIREKFYAGVAKDAAAAKASGQDPTVDPPDGPFTQKLTLENMKWIFDTKIKPFTELYRKEIFYCNGCEGNSKVFGFEGVVQHYAAKHTTALSVGSVVVHWRAEWPKTPPFAREARAANRPHFTPGFGPFTNNLASLQDGYNYLPTSGTPMHPSYPLPSGFAYGAAPSVDHYHHQALPPPSYQFQGAVHPYPPQTSYGQQPYAAHPTQYQPYPAAPGPYNHPGIDPMHGYGPPPDAGYHGSYQANAQVAYTAPPPPAFPQHLYQTKLDDIARNSREIWQTLANIKDLPGAVRVFVTIHHLAKRYWSTFGEKPPLYLFIDGLSNNKDMRPVRNINGLACKTCHQGLGDTASVEKDGRTFSLPQLVNHFQSEHAQPLQHNQVQETASVVDWVLDMVLLPNPVVMTQIQSSINTAQREILLDALPDAFEPRPIAATELRHPQYQHQPGYSGAMLSHSGDDRSARDVKLLRERSTNEHITKDSTPNSYPFDARTVEAHPFGDHLYTTQPHTLPASHSVIHDAVEGSSSAPRSVSVTEHGQTGRAEGGHQSSLGFRTTQEQRNSQNHKKVANKSKRRKMPKASSADERAIKQLAKESEEDARREEQKIRAIWAAERVETARAYSSANPVQNNKEEKASAPQSTLQSDTRPLQHSERVASRRPPVQPWPLEESNLTSALEMHLDQQHSPAIAARRRAPNTVIRLDDRALVMPLNTRYISRTATQYEDNLDCSRFPVNGSRRSHAAQEEWADRPHAAHQIQSWPRPQPQPQPVSLFQPGLTERRVANRDGYPLQPELYEQLPRRVEGRLSDQPHRLDNVSDDIARRPEYYRYAENTRAPSRQAPVETWEIVHVIDEGGEYYVRRPVRREPDPIYAYEERRVHRDTGPYTAYEPVYVPDSRTDLAREHLGPMVDRREDPSYYEYDPRFPAA</sequence>